<organism evidence="1 2">
    <name type="scientific">Clostridium oryzae</name>
    <dbReference type="NCBI Taxonomy" id="1450648"/>
    <lineage>
        <taxon>Bacteria</taxon>
        <taxon>Bacillati</taxon>
        <taxon>Bacillota</taxon>
        <taxon>Clostridia</taxon>
        <taxon>Eubacteriales</taxon>
        <taxon>Clostridiaceae</taxon>
        <taxon>Clostridium</taxon>
    </lineage>
</organism>
<name>A0A1V4IID7_9CLOT</name>
<sequence length="321" mass="37824">MKVFSLVFSVMFALLLLLPSKLNQNIMVKAENAKNEYHEAISSSCEDAAKALLVFNDGYSTELGAEGKKENFKRVDLNLKEGLNRFYRSLYINLDIEKDYAQQQALRSQIPIIVAVGYDGYYIHSWQETKKENKYNVINVWSNKKKYSIFDDKLDIKISYTLDDYVYIEDYRRNEKLQGDRRNFADTYPKYFSDINFGKVKNQVINQLLQKDLEYYTYYCNRTAKRNGWKLKFEVPYWDSRSVDTVAFVAFFQGRIFRAMDSYDSYGFGSAKIVERKQLYGYERAGNKYYSEHKAGNGLTNFFNEYEAAENGYSPDPQYYR</sequence>
<proteinExistence type="predicted"/>
<evidence type="ECO:0000313" key="2">
    <source>
        <dbReference type="Proteomes" id="UP000190080"/>
    </source>
</evidence>
<comment type="caution">
    <text evidence="1">The sequence shown here is derived from an EMBL/GenBank/DDBJ whole genome shotgun (WGS) entry which is preliminary data.</text>
</comment>
<dbReference type="AlphaFoldDB" id="A0A1V4IID7"/>
<gene>
    <name evidence="1" type="ORF">CLORY_31170</name>
</gene>
<dbReference type="RefSeq" id="WP_079426097.1">
    <property type="nucleotide sequence ID" value="NZ_MZGV01000039.1"/>
</dbReference>
<dbReference type="EMBL" id="MZGV01000039">
    <property type="protein sequence ID" value="OPJ59772.1"/>
    <property type="molecule type" value="Genomic_DNA"/>
</dbReference>
<protein>
    <submittedName>
        <fullName evidence="1">Uncharacterized protein</fullName>
    </submittedName>
</protein>
<dbReference type="STRING" id="1450648.CLORY_31170"/>
<accession>A0A1V4IID7</accession>
<evidence type="ECO:0000313" key="1">
    <source>
        <dbReference type="EMBL" id="OPJ59772.1"/>
    </source>
</evidence>
<dbReference type="OrthoDB" id="1936781at2"/>
<keyword evidence="2" id="KW-1185">Reference proteome</keyword>
<reference evidence="1 2" key="1">
    <citation type="submission" date="2017-03" db="EMBL/GenBank/DDBJ databases">
        <title>Genome sequence of Clostridium oryzae DSM 28571.</title>
        <authorList>
            <person name="Poehlein A."/>
            <person name="Daniel R."/>
        </authorList>
    </citation>
    <scope>NUCLEOTIDE SEQUENCE [LARGE SCALE GENOMIC DNA]</scope>
    <source>
        <strain evidence="1 2">DSM 28571</strain>
    </source>
</reference>
<dbReference type="Proteomes" id="UP000190080">
    <property type="component" value="Unassembled WGS sequence"/>
</dbReference>